<comment type="caution">
    <text evidence="2">The sequence shown here is derived from an EMBL/GenBank/DDBJ whole genome shotgun (WGS) entry which is preliminary data.</text>
</comment>
<organism evidence="2 3">
    <name type="scientific">Kribbella sancticallisti</name>
    <dbReference type="NCBI Taxonomy" id="460087"/>
    <lineage>
        <taxon>Bacteria</taxon>
        <taxon>Bacillati</taxon>
        <taxon>Actinomycetota</taxon>
        <taxon>Actinomycetes</taxon>
        <taxon>Propionibacteriales</taxon>
        <taxon>Kribbellaceae</taxon>
        <taxon>Kribbella</taxon>
    </lineage>
</organism>
<gene>
    <name evidence="2" type="ORF">GCM10009789_61050</name>
</gene>
<feature type="domain" description="Glycosyltransferase 2-like" evidence="1">
    <location>
        <begin position="35"/>
        <end position="168"/>
    </location>
</feature>
<evidence type="ECO:0000313" key="3">
    <source>
        <dbReference type="Proteomes" id="UP001500393"/>
    </source>
</evidence>
<dbReference type="EMBL" id="BAAAOS010000048">
    <property type="protein sequence ID" value="GAA1598836.1"/>
    <property type="molecule type" value="Genomic_DNA"/>
</dbReference>
<dbReference type="CDD" id="cd00761">
    <property type="entry name" value="Glyco_tranf_GTA_type"/>
    <property type="match status" value="1"/>
</dbReference>
<dbReference type="PANTHER" id="PTHR22916">
    <property type="entry name" value="GLYCOSYLTRANSFERASE"/>
    <property type="match status" value="1"/>
</dbReference>
<reference evidence="3" key="1">
    <citation type="journal article" date="2019" name="Int. J. Syst. Evol. Microbiol.">
        <title>The Global Catalogue of Microorganisms (GCM) 10K type strain sequencing project: providing services to taxonomists for standard genome sequencing and annotation.</title>
        <authorList>
            <consortium name="The Broad Institute Genomics Platform"/>
            <consortium name="The Broad Institute Genome Sequencing Center for Infectious Disease"/>
            <person name="Wu L."/>
            <person name="Ma J."/>
        </authorList>
    </citation>
    <scope>NUCLEOTIDE SEQUENCE [LARGE SCALE GENOMIC DNA]</scope>
    <source>
        <strain evidence="3">JCM 14969</strain>
    </source>
</reference>
<dbReference type="PANTHER" id="PTHR22916:SF3">
    <property type="entry name" value="UDP-GLCNAC:BETAGAL BETA-1,3-N-ACETYLGLUCOSAMINYLTRANSFERASE-LIKE PROTEIN 1"/>
    <property type="match status" value="1"/>
</dbReference>
<dbReference type="Pfam" id="PF00535">
    <property type="entry name" value="Glycos_transf_2"/>
    <property type="match status" value="1"/>
</dbReference>
<dbReference type="InterPro" id="IPR001173">
    <property type="entry name" value="Glyco_trans_2-like"/>
</dbReference>
<name>A0ABP4Q5V1_9ACTN</name>
<dbReference type="RefSeq" id="WP_344220005.1">
    <property type="nucleotide sequence ID" value="NZ_BAAAOS010000048.1"/>
</dbReference>
<accession>A0ABP4Q5V1</accession>
<evidence type="ECO:0000313" key="2">
    <source>
        <dbReference type="EMBL" id="GAA1598836.1"/>
    </source>
</evidence>
<dbReference type="InterPro" id="IPR029044">
    <property type="entry name" value="Nucleotide-diphossugar_trans"/>
</dbReference>
<dbReference type="SUPFAM" id="SSF53448">
    <property type="entry name" value="Nucleotide-diphospho-sugar transferases"/>
    <property type="match status" value="1"/>
</dbReference>
<proteinExistence type="predicted"/>
<evidence type="ECO:0000259" key="1">
    <source>
        <dbReference type="Pfam" id="PF00535"/>
    </source>
</evidence>
<protein>
    <recommendedName>
        <fullName evidence="1">Glycosyltransferase 2-like domain-containing protein</fullName>
    </recommendedName>
</protein>
<sequence>MTGLDPATIERVKAEKERRTSSAWKYQDRPQLAFIVQSFNRISNIEQLIGGLRALGNHELIVCEDGSLDGSQEKWLSYLERPNDFLIHSNDLHEIRILDRAIRFARSDIVCLVQDDDHVPRETGWLESALGCFAAHPRLAILGGFMGFGSFDPDPAKAKRIWGGDEFRFVQHVNIGPYFVRRRSYETLGGWDYSFSEVGEPGICFDNELCLRAWMNDFQVGYRFVPFKGPAGHYEPDGGTVLFSNEIRVRNSVRNSDTIFAMYGPQADHIDQLVAAANASLGPSAG</sequence>
<keyword evidence="3" id="KW-1185">Reference proteome</keyword>
<dbReference type="Proteomes" id="UP001500393">
    <property type="component" value="Unassembled WGS sequence"/>
</dbReference>
<dbReference type="Gene3D" id="3.90.550.10">
    <property type="entry name" value="Spore Coat Polysaccharide Biosynthesis Protein SpsA, Chain A"/>
    <property type="match status" value="1"/>
</dbReference>